<sequence>MPDIEDMIIGLLLTSFTVALGLYLVTSGSQLYIPRMEKVMMGMVLVFVATGYNNFLRAP</sequence>
<evidence type="ECO:0000313" key="2">
    <source>
        <dbReference type="EMBL" id="APH38181.1"/>
    </source>
</evidence>
<dbReference type="RefSeq" id="WP_072560394.1">
    <property type="nucleotide sequence ID" value="NZ_CP017921.1"/>
</dbReference>
<keyword evidence="5" id="KW-1185">Reference proteome</keyword>
<keyword evidence="1" id="KW-0812">Transmembrane</keyword>
<organism evidence="2 5">
    <name type="scientific">Methanohalophilus halophilus</name>
    <dbReference type="NCBI Taxonomy" id="2177"/>
    <lineage>
        <taxon>Archaea</taxon>
        <taxon>Methanobacteriati</taxon>
        <taxon>Methanobacteriota</taxon>
        <taxon>Stenosarchaea group</taxon>
        <taxon>Methanomicrobia</taxon>
        <taxon>Methanosarcinales</taxon>
        <taxon>Methanosarcinaceae</taxon>
        <taxon>Methanohalophilus</taxon>
    </lineage>
</organism>
<feature type="transmembrane region" description="Helical" evidence="1">
    <location>
        <begin position="39"/>
        <end position="56"/>
    </location>
</feature>
<dbReference type="STRING" id="2177.BHR79_00915"/>
<dbReference type="AlphaFoldDB" id="A0A1L3Q099"/>
<dbReference type="Proteomes" id="UP000267921">
    <property type="component" value="Unassembled WGS sequence"/>
</dbReference>
<evidence type="ECO:0000256" key="1">
    <source>
        <dbReference type="SAM" id="Phobius"/>
    </source>
</evidence>
<dbReference type="Proteomes" id="UP000198669">
    <property type="component" value="Unassembled WGS sequence"/>
</dbReference>
<reference evidence="2 5" key="1">
    <citation type="submission" date="2016-10" db="EMBL/GenBank/DDBJ databases">
        <title>Methanohalophilus halophilus.</title>
        <authorList>
            <person name="L'haridon S."/>
        </authorList>
    </citation>
    <scope>NUCLEOTIDE SEQUENCE [LARGE SCALE GENOMIC DNA]</scope>
    <source>
        <strain evidence="2 5">Z-7982</strain>
    </source>
</reference>
<name>A0A1L3Q099_9EURY</name>
<evidence type="ECO:0000313" key="7">
    <source>
        <dbReference type="Proteomes" id="UP000267921"/>
    </source>
</evidence>
<keyword evidence="1" id="KW-1133">Transmembrane helix</keyword>
<dbReference type="KEGG" id="mhaz:BHR79_00915"/>
<dbReference type="EMBL" id="FNMU01000005">
    <property type="protein sequence ID" value="SDW79658.1"/>
    <property type="molecule type" value="Genomic_DNA"/>
</dbReference>
<dbReference type="OrthoDB" id="120692at2157"/>
<proteinExistence type="predicted"/>
<dbReference type="EMBL" id="CP017921">
    <property type="protein sequence ID" value="APH38181.1"/>
    <property type="molecule type" value="Genomic_DNA"/>
</dbReference>
<keyword evidence="1" id="KW-0472">Membrane</keyword>
<evidence type="ECO:0000313" key="3">
    <source>
        <dbReference type="EMBL" id="RNI10950.1"/>
    </source>
</evidence>
<dbReference type="GeneID" id="30582272"/>
<evidence type="ECO:0000313" key="4">
    <source>
        <dbReference type="EMBL" id="SDW79658.1"/>
    </source>
</evidence>
<accession>A0A1L3Q099</accession>
<dbReference type="Proteomes" id="UP000186879">
    <property type="component" value="Chromosome"/>
</dbReference>
<evidence type="ECO:0000313" key="5">
    <source>
        <dbReference type="Proteomes" id="UP000186879"/>
    </source>
</evidence>
<evidence type="ECO:0000313" key="6">
    <source>
        <dbReference type="Proteomes" id="UP000198669"/>
    </source>
</evidence>
<reference evidence="3 7" key="3">
    <citation type="submission" date="2018-10" db="EMBL/GenBank/DDBJ databases">
        <title>Cultivation of a novel Methanohalophilus strain from Kebrit Deep of the Red Sea and a genomic comparison of members of the genus Methanohalophilus.</title>
        <authorList>
            <person name="Guan Y."/>
            <person name="Ngugi D.K."/>
            <person name="Stingl U."/>
        </authorList>
    </citation>
    <scope>NUCLEOTIDE SEQUENCE [LARGE SCALE GENOMIC DNA]</scope>
    <source>
        <strain evidence="3 7">DSM 3094</strain>
    </source>
</reference>
<reference evidence="4 6" key="2">
    <citation type="submission" date="2016-10" db="EMBL/GenBank/DDBJ databases">
        <authorList>
            <person name="de Groot N.N."/>
        </authorList>
    </citation>
    <scope>NUCLEOTIDE SEQUENCE [LARGE SCALE GENOMIC DNA]</scope>
    <source>
        <strain evidence="4 6">Z-7982</strain>
    </source>
</reference>
<protein>
    <submittedName>
        <fullName evidence="2">Uncharacterized protein</fullName>
    </submittedName>
</protein>
<dbReference type="EMBL" id="RJJG01000001">
    <property type="protein sequence ID" value="RNI10950.1"/>
    <property type="molecule type" value="Genomic_DNA"/>
</dbReference>
<gene>
    <name evidence="2" type="ORF">BHR79_00915</name>
    <name evidence="3" type="ORF">EFE40_01880</name>
    <name evidence="4" type="ORF">SAMN04515625_1593</name>
</gene>
<feature type="transmembrane region" description="Helical" evidence="1">
    <location>
        <begin position="7"/>
        <end position="33"/>
    </location>
</feature>